<evidence type="ECO:0000313" key="2">
    <source>
        <dbReference type="EMBL" id="CUQ66572.1"/>
    </source>
</evidence>
<sequence>MLASFPHGDPGDIGSPSRYSHVRGD</sequence>
<organism evidence="2 3">
    <name type="scientific">Candidatus Nitrospira inopinata</name>
    <dbReference type="NCBI Taxonomy" id="1715989"/>
    <lineage>
        <taxon>Bacteria</taxon>
        <taxon>Pseudomonadati</taxon>
        <taxon>Nitrospirota</taxon>
        <taxon>Nitrospiria</taxon>
        <taxon>Nitrospirales</taxon>
        <taxon>Nitrospiraceae</taxon>
        <taxon>Nitrospira</taxon>
    </lineage>
</organism>
<proteinExistence type="predicted"/>
<accession>A0A0S4KQ60</accession>
<reference evidence="3" key="1">
    <citation type="submission" date="2015-09" db="EMBL/GenBank/DDBJ databases">
        <authorList>
            <person name="Daims H."/>
        </authorList>
    </citation>
    <scope>NUCLEOTIDE SEQUENCE [LARGE SCALE GENOMIC DNA]</scope>
</reference>
<protein>
    <submittedName>
        <fullName evidence="2">Uncharacterized protein</fullName>
    </submittedName>
</protein>
<name>A0A0S4KQ60_9BACT</name>
<dbReference type="KEGG" id="nio:NITINOP_1597"/>
<keyword evidence="3" id="KW-1185">Reference proteome</keyword>
<feature type="region of interest" description="Disordered" evidence="1">
    <location>
        <begin position="1"/>
        <end position="25"/>
    </location>
</feature>
<gene>
    <name evidence="2" type="ORF">NITINOP_1597</name>
</gene>
<evidence type="ECO:0000313" key="3">
    <source>
        <dbReference type="Proteomes" id="UP000066284"/>
    </source>
</evidence>
<dbReference type="Proteomes" id="UP000066284">
    <property type="component" value="Chromosome 1"/>
</dbReference>
<dbReference type="EMBL" id="LN885086">
    <property type="protein sequence ID" value="CUQ66572.1"/>
    <property type="molecule type" value="Genomic_DNA"/>
</dbReference>
<evidence type="ECO:0000256" key="1">
    <source>
        <dbReference type="SAM" id="MobiDB-lite"/>
    </source>
</evidence>
<dbReference type="AlphaFoldDB" id="A0A0S4KQ60"/>